<organism evidence="1 2">
    <name type="scientific">Actinomadura coerulea</name>
    <dbReference type="NCBI Taxonomy" id="46159"/>
    <lineage>
        <taxon>Bacteria</taxon>
        <taxon>Bacillati</taxon>
        <taxon>Actinomycetota</taxon>
        <taxon>Actinomycetes</taxon>
        <taxon>Streptosporangiales</taxon>
        <taxon>Thermomonosporaceae</taxon>
        <taxon>Actinomadura</taxon>
    </lineage>
</organism>
<evidence type="ECO:0000313" key="1">
    <source>
        <dbReference type="EMBL" id="MBB6399492.1"/>
    </source>
</evidence>
<proteinExistence type="predicted"/>
<sequence length="84" mass="9094">MGMAGFDERAEQIAMARRLKHVLARRTAFDEAVGIVSGWQRCGPVQARRSLVEGEGVAGQDAEAARLAALVDDRADGRADPDWD</sequence>
<accession>A0A7X0G514</accession>
<dbReference type="EMBL" id="JACHMQ010000001">
    <property type="protein sequence ID" value="MBB6399492.1"/>
    <property type="molecule type" value="Genomic_DNA"/>
</dbReference>
<reference evidence="1 2" key="1">
    <citation type="submission" date="2020-08" db="EMBL/GenBank/DDBJ databases">
        <title>Sequencing the genomes of 1000 actinobacteria strains.</title>
        <authorList>
            <person name="Klenk H.-P."/>
        </authorList>
    </citation>
    <scope>NUCLEOTIDE SEQUENCE [LARGE SCALE GENOMIC DNA]</scope>
    <source>
        <strain evidence="1 2">DSM 43675</strain>
    </source>
</reference>
<protein>
    <submittedName>
        <fullName evidence="1">Uncharacterized protein</fullName>
    </submittedName>
</protein>
<dbReference type="Proteomes" id="UP000546324">
    <property type="component" value="Unassembled WGS sequence"/>
</dbReference>
<name>A0A7X0G514_9ACTN</name>
<evidence type="ECO:0000313" key="2">
    <source>
        <dbReference type="Proteomes" id="UP000546324"/>
    </source>
</evidence>
<comment type="caution">
    <text evidence="1">The sequence shown here is derived from an EMBL/GenBank/DDBJ whole genome shotgun (WGS) entry which is preliminary data.</text>
</comment>
<keyword evidence="2" id="KW-1185">Reference proteome</keyword>
<dbReference type="AlphaFoldDB" id="A0A7X0G514"/>
<dbReference type="RefSeq" id="WP_221493382.1">
    <property type="nucleotide sequence ID" value="NZ_JACHMQ010000001.1"/>
</dbReference>
<gene>
    <name evidence="1" type="ORF">BKA00_006406</name>
</gene>